<organism evidence="3 4">
    <name type="scientific">Olea europaea subsp. europaea</name>
    <dbReference type="NCBI Taxonomy" id="158383"/>
    <lineage>
        <taxon>Eukaryota</taxon>
        <taxon>Viridiplantae</taxon>
        <taxon>Streptophyta</taxon>
        <taxon>Embryophyta</taxon>
        <taxon>Tracheophyta</taxon>
        <taxon>Spermatophyta</taxon>
        <taxon>Magnoliopsida</taxon>
        <taxon>eudicotyledons</taxon>
        <taxon>Gunneridae</taxon>
        <taxon>Pentapetalae</taxon>
        <taxon>asterids</taxon>
        <taxon>lamiids</taxon>
        <taxon>Lamiales</taxon>
        <taxon>Oleaceae</taxon>
        <taxon>Oleeae</taxon>
        <taxon>Olea</taxon>
    </lineage>
</organism>
<dbReference type="OrthoDB" id="10251073at2759"/>
<accession>A0A8S0U3F7</accession>
<dbReference type="SUPFAM" id="SSF47592">
    <property type="entry name" value="SWIB/MDM2 domain"/>
    <property type="match status" value="1"/>
</dbReference>
<evidence type="ECO:0000313" key="3">
    <source>
        <dbReference type="EMBL" id="CAA3013042.1"/>
    </source>
</evidence>
<dbReference type="PANTHER" id="PTHR13844">
    <property type="entry name" value="SWI/SNF-RELATED MATRIX-ASSOCIATED ACTIN-DEPENDENT REGULATOR OF CHROMATIN SUBFAMILY D"/>
    <property type="match status" value="1"/>
</dbReference>
<evidence type="ECO:0000259" key="2">
    <source>
        <dbReference type="PROSITE" id="PS51925"/>
    </source>
</evidence>
<dbReference type="Gramene" id="OE9A060889T1">
    <property type="protein sequence ID" value="OE9A060889C1"/>
    <property type="gene ID" value="OE9A060889"/>
</dbReference>
<dbReference type="Pfam" id="PF02201">
    <property type="entry name" value="SWIB"/>
    <property type="match status" value="1"/>
</dbReference>
<gene>
    <name evidence="3" type="ORF">OLEA9_A060889</name>
</gene>
<feature type="domain" description="DM2" evidence="2">
    <location>
        <begin position="142"/>
        <end position="210"/>
    </location>
</feature>
<dbReference type="Gene3D" id="1.10.245.10">
    <property type="entry name" value="SWIB/MDM2 domain"/>
    <property type="match status" value="1"/>
</dbReference>
<dbReference type="AlphaFoldDB" id="A0A8S0U3F7"/>
<dbReference type="InterPro" id="IPR003121">
    <property type="entry name" value="SWIB_MDM2_domain"/>
</dbReference>
<protein>
    <submittedName>
        <fullName evidence="3">Upstream activation factor subunit spp27-like</fullName>
    </submittedName>
</protein>
<name>A0A8S0U3F7_OLEEU</name>
<evidence type="ECO:0000256" key="1">
    <source>
        <dbReference type="SAM" id="MobiDB-lite"/>
    </source>
</evidence>
<dbReference type="Proteomes" id="UP000594638">
    <property type="component" value="Unassembled WGS sequence"/>
</dbReference>
<dbReference type="CDD" id="cd10567">
    <property type="entry name" value="SWIB-MDM2_like"/>
    <property type="match status" value="1"/>
</dbReference>
<reference evidence="3 4" key="1">
    <citation type="submission" date="2019-12" db="EMBL/GenBank/DDBJ databases">
        <authorList>
            <person name="Alioto T."/>
            <person name="Alioto T."/>
            <person name="Gomez Garrido J."/>
        </authorList>
    </citation>
    <scope>NUCLEOTIDE SEQUENCE [LARGE SCALE GENOMIC DNA]</scope>
</reference>
<keyword evidence="4" id="KW-1185">Reference proteome</keyword>
<dbReference type="InterPro" id="IPR019835">
    <property type="entry name" value="SWIB_domain"/>
</dbReference>
<sequence>MNSLNPSPLHLRTSKPATTVSHHNHGTAVEVEATTIISHSSTNLALENVQESSNCSASTGDDEPFFDLPDLSPEASSWQLDGADIGFQLEDPFLWEWRCAILYINRSKHFKARSIQRATVRTVTLAVASKPAAETKKREPRGITKPHRVSPEMQAFLGGVTEIPHTQALKEIWAYIKKHNLQDPADKKVIICDEKLSWKMVFQQDVSYSS</sequence>
<dbReference type="SMART" id="SM00151">
    <property type="entry name" value="SWIB"/>
    <property type="match status" value="1"/>
</dbReference>
<comment type="caution">
    <text evidence="3">The sequence shown here is derived from an EMBL/GenBank/DDBJ whole genome shotgun (WGS) entry which is preliminary data.</text>
</comment>
<dbReference type="EMBL" id="CACTIH010007420">
    <property type="protein sequence ID" value="CAA3013042.1"/>
    <property type="molecule type" value="Genomic_DNA"/>
</dbReference>
<proteinExistence type="predicted"/>
<feature type="region of interest" description="Disordered" evidence="1">
    <location>
        <begin position="1"/>
        <end position="22"/>
    </location>
</feature>
<evidence type="ECO:0000313" key="4">
    <source>
        <dbReference type="Proteomes" id="UP000594638"/>
    </source>
</evidence>
<dbReference type="InterPro" id="IPR036885">
    <property type="entry name" value="SWIB_MDM2_dom_sf"/>
</dbReference>
<dbReference type="PROSITE" id="PS51925">
    <property type="entry name" value="SWIB_MDM2"/>
    <property type="match status" value="1"/>
</dbReference>